<feature type="compositionally biased region" description="Acidic residues" evidence="8">
    <location>
        <begin position="293"/>
        <end position="303"/>
    </location>
</feature>
<keyword evidence="2" id="KW-0677">Repeat</keyword>
<dbReference type="FunFam" id="2.10.230.10:FF:000001">
    <property type="entry name" value="DnaJ subfamily A member 2"/>
    <property type="match status" value="1"/>
</dbReference>
<feature type="region of interest" description="Disordered" evidence="8">
    <location>
        <begin position="1015"/>
        <end position="1034"/>
    </location>
</feature>
<dbReference type="AlphaFoldDB" id="A0A8H3VE65"/>
<dbReference type="SUPFAM" id="SSF57938">
    <property type="entry name" value="DnaJ/Hsp40 cysteine-rich domain"/>
    <property type="match status" value="1"/>
</dbReference>
<gene>
    <name evidence="11" type="ORF">BLS_001504</name>
    <name evidence="12" type="ORF">EG328_007435</name>
</gene>
<feature type="compositionally biased region" description="Basic and acidic residues" evidence="8">
    <location>
        <begin position="304"/>
        <end position="318"/>
    </location>
</feature>
<feature type="compositionally biased region" description="Low complexity" evidence="8">
    <location>
        <begin position="268"/>
        <end position="278"/>
    </location>
</feature>
<evidence type="ECO:0000313" key="11">
    <source>
        <dbReference type="EMBL" id="KAE9977320.1"/>
    </source>
</evidence>
<dbReference type="PANTHER" id="PTHR43888">
    <property type="entry name" value="DNAJ-LIKE-2, ISOFORM A-RELATED"/>
    <property type="match status" value="1"/>
</dbReference>
<evidence type="ECO:0000256" key="1">
    <source>
        <dbReference type="ARBA" id="ARBA00022723"/>
    </source>
</evidence>
<dbReference type="SUPFAM" id="SSF46565">
    <property type="entry name" value="Chaperone J-domain"/>
    <property type="match status" value="1"/>
</dbReference>
<dbReference type="PROSITE" id="PS50076">
    <property type="entry name" value="DNAJ_2"/>
    <property type="match status" value="1"/>
</dbReference>
<dbReference type="Pfam" id="PF00226">
    <property type="entry name" value="DnaJ"/>
    <property type="match status" value="1"/>
</dbReference>
<dbReference type="Gene3D" id="2.10.230.10">
    <property type="entry name" value="Heat shock protein DnaJ, cysteine-rich domain"/>
    <property type="match status" value="1"/>
</dbReference>
<feature type="compositionally biased region" description="Polar residues" evidence="8">
    <location>
        <begin position="558"/>
        <end position="569"/>
    </location>
</feature>
<sequence>MLVVKDESDELAGNGRLYEAAATADDREGATNVTQRPNVVDPQKSFASSSDPMQRFLESTGDAHIHEHSGALLPWSSASPAYRMPRHAEANRLVEFPTGGSENIPIGDSDRPSHILEGDNCIYPSAENLAFMPKAQIPSSDDNATLVDSAGSSTCLGGATLVETEEASKLDRSTDDEENQRQQEEDQHRLENLRITRIPRVLGLLSTIVYAIFARALWIRGSNDQEVDEHVHSALAIGDNPKPSIELFDADLPQEYPSTAHHLSSDTQAQQQSASPSPRVTGSGRVQKRERDENDEDEDEDDQRTDVKRNKKDNDRKLPCPFYRTDPNTFNKDACKKTFKSFSHLCEHLSATNHELHFQPFPKRFVGHFSLEVTPWPSWARAICLRCLANFNNSPDLHSHLESCRSAQPNKHWASDDASLQFGSKWLGVLHTFCSPFDVLQAWEHHRQNLPAKSHKPRVKGKRHAPPRKPTSKVMDEGGTLEFGIQEHVKNSTALESMYTNALTNALTNGALTAQLESAHAKIADLEAEKREVSDAMALFYPSVNIEAVLTQFRAGQSLPSTAPHQQPLASGAMASPASQATPSLKIDSGYGSLIESCAGDGAVGKDLGLGDDLDADGDTVEKEPITRFFDEAIEEKDYYKLLGLSKDASDRDIKKAYRRLSKQYHPDKNPGDDSAHDKFVQIAEAYDALSSTETRRIYDQYGHEGLKQHNQGGGGGGGGHDPFDLFSRFFGGSGHFGHGGQGVRRGPDKNAAIKLPLRDFYNGAEKEFTIEKQAVCSACEGSGSQDGVVETCKECGGHGVRIQRHNIAPGIFQQVQVQCGACNGKGKTIKSPCPVCSGQRVVREQEKHTLVVEKGMPADAHVTFENEADESPDWEAGDLVIEVNEAEPSLGEGAEDPLERTDGTFFRRRGNDLFWREILSLREAWMGDWTRNITHLDGHSVKLSRKRGEVVQPGLVEVVKSEGMPIWHKEHQEGDTEYGDLLVEYVVVLPDQMDKPMEKDFWSIWEKWRGKKGVDLHKDSGRPEPVARKHDEL</sequence>
<keyword evidence="5" id="KW-0143">Chaperone</keyword>
<dbReference type="InterPro" id="IPR036410">
    <property type="entry name" value="HSP_DnaJ_Cys-rich_dom_sf"/>
</dbReference>
<feature type="zinc finger region" description="CR-type" evidence="6">
    <location>
        <begin position="764"/>
        <end position="846"/>
    </location>
</feature>
<feature type="coiled-coil region" evidence="7">
    <location>
        <begin position="509"/>
        <end position="536"/>
    </location>
</feature>
<proteinExistence type="predicted"/>
<dbReference type="SUPFAM" id="SSF49493">
    <property type="entry name" value="HSP40/DnaJ peptide-binding domain"/>
    <property type="match status" value="2"/>
</dbReference>
<dbReference type="GO" id="GO:0030544">
    <property type="term" value="F:Hsp70 protein binding"/>
    <property type="evidence" value="ECO:0007669"/>
    <property type="project" value="InterPro"/>
</dbReference>
<dbReference type="InterPro" id="IPR002939">
    <property type="entry name" value="DnaJ_C"/>
</dbReference>
<dbReference type="PRINTS" id="PR00625">
    <property type="entry name" value="JDOMAIN"/>
</dbReference>
<evidence type="ECO:0000256" key="5">
    <source>
        <dbReference type="ARBA" id="ARBA00023186"/>
    </source>
</evidence>
<evidence type="ECO:0000259" key="9">
    <source>
        <dbReference type="PROSITE" id="PS50076"/>
    </source>
</evidence>
<dbReference type="GO" id="GO:0051082">
    <property type="term" value="F:unfolded protein binding"/>
    <property type="evidence" value="ECO:0007669"/>
    <property type="project" value="InterPro"/>
</dbReference>
<keyword evidence="7" id="KW-0175">Coiled coil</keyword>
<dbReference type="GO" id="GO:0006457">
    <property type="term" value="P:protein folding"/>
    <property type="evidence" value="ECO:0007669"/>
    <property type="project" value="InterPro"/>
</dbReference>
<feature type="domain" description="J" evidence="9">
    <location>
        <begin position="638"/>
        <end position="703"/>
    </location>
</feature>
<dbReference type="EMBL" id="WNWS01000040">
    <property type="protein sequence ID" value="KAE9985443.1"/>
    <property type="molecule type" value="Genomic_DNA"/>
</dbReference>
<keyword evidence="4 6" id="KW-0862">Zinc</keyword>
<dbReference type="Proteomes" id="UP000433883">
    <property type="component" value="Unassembled WGS sequence"/>
</dbReference>
<feature type="compositionally biased region" description="Basic and acidic residues" evidence="8">
    <location>
        <begin position="166"/>
        <end position="187"/>
    </location>
</feature>
<dbReference type="CDD" id="cd10719">
    <property type="entry name" value="DnaJ_zf"/>
    <property type="match status" value="1"/>
</dbReference>
<feature type="compositionally biased region" description="Basic residues" evidence="8">
    <location>
        <begin position="453"/>
        <end position="471"/>
    </location>
</feature>
<dbReference type="Gene3D" id="1.10.287.110">
    <property type="entry name" value="DnaJ domain"/>
    <property type="match status" value="1"/>
</dbReference>
<dbReference type="InterPro" id="IPR001623">
    <property type="entry name" value="DnaJ_domain"/>
</dbReference>
<dbReference type="SMART" id="SM00271">
    <property type="entry name" value="DnaJ"/>
    <property type="match status" value="1"/>
</dbReference>
<comment type="caution">
    <text evidence="12">The sequence shown here is derived from an EMBL/GenBank/DDBJ whole genome shotgun (WGS) entry which is preliminary data.</text>
</comment>
<evidence type="ECO:0000256" key="3">
    <source>
        <dbReference type="ARBA" id="ARBA00022771"/>
    </source>
</evidence>
<dbReference type="InterPro" id="IPR001305">
    <property type="entry name" value="HSP_DnaJ_Cys-rich_dom"/>
</dbReference>
<feature type="region of interest" description="Disordered" evidence="8">
    <location>
        <begin position="450"/>
        <end position="476"/>
    </location>
</feature>
<dbReference type="InterPro" id="IPR044713">
    <property type="entry name" value="DNJA1/2-like"/>
</dbReference>
<dbReference type="CDD" id="cd06257">
    <property type="entry name" value="DnaJ"/>
    <property type="match status" value="1"/>
</dbReference>
<feature type="region of interest" description="Disordered" evidence="8">
    <location>
        <begin position="18"/>
        <end position="51"/>
    </location>
</feature>
<feature type="region of interest" description="Disordered" evidence="8">
    <location>
        <begin position="558"/>
        <end position="581"/>
    </location>
</feature>
<evidence type="ECO:0000256" key="6">
    <source>
        <dbReference type="PROSITE-ProRule" id="PRU00546"/>
    </source>
</evidence>
<evidence type="ECO:0000256" key="2">
    <source>
        <dbReference type="ARBA" id="ARBA00022737"/>
    </source>
</evidence>
<accession>A0A8H3VE65</accession>
<organism evidence="12 13">
    <name type="scientific">Venturia inaequalis</name>
    <name type="common">Apple scab fungus</name>
    <dbReference type="NCBI Taxonomy" id="5025"/>
    <lineage>
        <taxon>Eukaryota</taxon>
        <taxon>Fungi</taxon>
        <taxon>Dikarya</taxon>
        <taxon>Ascomycota</taxon>
        <taxon>Pezizomycotina</taxon>
        <taxon>Dothideomycetes</taxon>
        <taxon>Pleosporomycetidae</taxon>
        <taxon>Venturiales</taxon>
        <taxon>Venturiaceae</taxon>
        <taxon>Venturia</taxon>
    </lineage>
</organism>
<keyword evidence="3 6" id="KW-0863">Zinc-finger</keyword>
<dbReference type="Pfam" id="PF00684">
    <property type="entry name" value="DnaJ_CXXCXGXG"/>
    <property type="match status" value="1"/>
</dbReference>
<dbReference type="Proteomes" id="UP000447873">
    <property type="component" value="Unassembled WGS sequence"/>
</dbReference>
<evidence type="ECO:0000256" key="4">
    <source>
        <dbReference type="ARBA" id="ARBA00022833"/>
    </source>
</evidence>
<reference evidence="12 13" key="1">
    <citation type="submission" date="2018-12" db="EMBL/GenBank/DDBJ databases">
        <title>Venturia inaequalis Genome Resource.</title>
        <authorList>
            <person name="Lichtner F.J."/>
        </authorList>
    </citation>
    <scope>NUCLEOTIDE SEQUENCE [LARGE SCALE GENOMIC DNA]</scope>
    <source>
        <strain evidence="12 13">120213</strain>
        <strain evidence="11">Bline_iso_100314</strain>
    </source>
</reference>
<dbReference type="PROSITE" id="PS51188">
    <property type="entry name" value="ZF_CR"/>
    <property type="match status" value="1"/>
</dbReference>
<dbReference type="Pfam" id="PF01556">
    <property type="entry name" value="DnaJ_C"/>
    <property type="match status" value="1"/>
</dbReference>
<evidence type="ECO:0000313" key="13">
    <source>
        <dbReference type="Proteomes" id="UP000447873"/>
    </source>
</evidence>
<dbReference type="Gene3D" id="2.60.260.20">
    <property type="entry name" value="Urease metallochaperone UreE, N-terminal domain"/>
    <property type="match status" value="2"/>
</dbReference>
<evidence type="ECO:0000256" key="7">
    <source>
        <dbReference type="SAM" id="Coils"/>
    </source>
</evidence>
<evidence type="ECO:0000313" key="12">
    <source>
        <dbReference type="EMBL" id="KAE9985443.1"/>
    </source>
</evidence>
<feature type="region of interest" description="Disordered" evidence="8">
    <location>
        <begin position="256"/>
        <end position="322"/>
    </location>
</feature>
<evidence type="ECO:0000259" key="10">
    <source>
        <dbReference type="PROSITE" id="PS51188"/>
    </source>
</evidence>
<feature type="region of interest" description="Disordered" evidence="8">
    <location>
        <begin position="157"/>
        <end position="187"/>
    </location>
</feature>
<dbReference type="CDD" id="cd10747">
    <property type="entry name" value="DnaJ_C"/>
    <property type="match status" value="1"/>
</dbReference>
<name>A0A8H3VE65_VENIN</name>
<evidence type="ECO:0000256" key="8">
    <source>
        <dbReference type="SAM" id="MobiDB-lite"/>
    </source>
</evidence>
<dbReference type="GO" id="GO:0008270">
    <property type="term" value="F:zinc ion binding"/>
    <property type="evidence" value="ECO:0007669"/>
    <property type="project" value="UniProtKB-KW"/>
</dbReference>
<dbReference type="InterPro" id="IPR036869">
    <property type="entry name" value="J_dom_sf"/>
</dbReference>
<dbReference type="EMBL" id="WNWQ01000134">
    <property type="protein sequence ID" value="KAE9977320.1"/>
    <property type="molecule type" value="Genomic_DNA"/>
</dbReference>
<dbReference type="InterPro" id="IPR008971">
    <property type="entry name" value="HSP40/DnaJ_pept-bd"/>
</dbReference>
<feature type="domain" description="CR-type" evidence="10">
    <location>
        <begin position="764"/>
        <end position="846"/>
    </location>
</feature>
<keyword evidence="1 6" id="KW-0479">Metal-binding</keyword>
<protein>
    <submittedName>
        <fullName evidence="12">Uncharacterized protein</fullName>
    </submittedName>
</protein>